<organism evidence="1 2">
    <name type="scientific">Durusdinium trenchii</name>
    <dbReference type="NCBI Taxonomy" id="1381693"/>
    <lineage>
        <taxon>Eukaryota</taxon>
        <taxon>Sar</taxon>
        <taxon>Alveolata</taxon>
        <taxon>Dinophyceae</taxon>
        <taxon>Suessiales</taxon>
        <taxon>Symbiodiniaceae</taxon>
        <taxon>Durusdinium</taxon>
    </lineage>
</organism>
<sequence>MALVQRVCAIAVVGYVPDYRFNSIDWRKAVARTTHLILFSVEPKVDGLQNLDTIRGILRPPLGVVGRPRASRC</sequence>
<gene>
    <name evidence="1" type="ORF">SCF082_LOCUS6067</name>
</gene>
<dbReference type="EMBL" id="CAXAMM010003335">
    <property type="protein sequence ID" value="CAK8999484.1"/>
    <property type="molecule type" value="Genomic_DNA"/>
</dbReference>
<reference evidence="1 2" key="1">
    <citation type="submission" date="2024-02" db="EMBL/GenBank/DDBJ databases">
        <authorList>
            <person name="Chen Y."/>
            <person name="Shah S."/>
            <person name="Dougan E. K."/>
            <person name="Thang M."/>
            <person name="Chan C."/>
        </authorList>
    </citation>
    <scope>NUCLEOTIDE SEQUENCE [LARGE SCALE GENOMIC DNA]</scope>
</reference>
<name>A0ABP0IDM5_9DINO</name>
<accession>A0ABP0IDM5</accession>
<evidence type="ECO:0000313" key="2">
    <source>
        <dbReference type="Proteomes" id="UP001642464"/>
    </source>
</evidence>
<keyword evidence="2" id="KW-1185">Reference proteome</keyword>
<protein>
    <submittedName>
        <fullName evidence="1">Uncharacterized protein</fullName>
    </submittedName>
</protein>
<comment type="caution">
    <text evidence="1">The sequence shown here is derived from an EMBL/GenBank/DDBJ whole genome shotgun (WGS) entry which is preliminary data.</text>
</comment>
<evidence type="ECO:0000313" key="1">
    <source>
        <dbReference type="EMBL" id="CAK8999484.1"/>
    </source>
</evidence>
<proteinExistence type="predicted"/>
<dbReference type="Proteomes" id="UP001642464">
    <property type="component" value="Unassembled WGS sequence"/>
</dbReference>